<dbReference type="InterPro" id="IPR001753">
    <property type="entry name" value="Enoyl-CoA_hydra/iso"/>
</dbReference>
<dbReference type="CDD" id="cd06558">
    <property type="entry name" value="crotonase-like"/>
    <property type="match status" value="1"/>
</dbReference>
<dbReference type="GO" id="GO:0016853">
    <property type="term" value="F:isomerase activity"/>
    <property type="evidence" value="ECO:0007669"/>
    <property type="project" value="InterPro"/>
</dbReference>
<dbReference type="EMBL" id="BONY01000029">
    <property type="protein sequence ID" value="GIH06706.1"/>
    <property type="molecule type" value="Genomic_DNA"/>
</dbReference>
<accession>A0A8J3QA34</accession>
<evidence type="ECO:0000313" key="2">
    <source>
        <dbReference type="EMBL" id="GIH06706.1"/>
    </source>
</evidence>
<organism evidence="2 3">
    <name type="scientific">Rhizocola hellebori</name>
    <dbReference type="NCBI Taxonomy" id="1392758"/>
    <lineage>
        <taxon>Bacteria</taxon>
        <taxon>Bacillati</taxon>
        <taxon>Actinomycetota</taxon>
        <taxon>Actinomycetes</taxon>
        <taxon>Micromonosporales</taxon>
        <taxon>Micromonosporaceae</taxon>
        <taxon>Rhizocola</taxon>
    </lineage>
</organism>
<dbReference type="Gene3D" id="3.90.226.10">
    <property type="entry name" value="2-enoyl-CoA Hydratase, Chain A, domain 1"/>
    <property type="match status" value="1"/>
</dbReference>
<dbReference type="AlphaFoldDB" id="A0A8J3QA34"/>
<evidence type="ECO:0000313" key="3">
    <source>
        <dbReference type="Proteomes" id="UP000612899"/>
    </source>
</evidence>
<dbReference type="PANTHER" id="PTHR43149:SF1">
    <property type="entry name" value="DELTA(3,5)-DELTA(2,4)-DIENOYL-COA ISOMERASE, MITOCHONDRIAL"/>
    <property type="match status" value="1"/>
</dbReference>
<name>A0A8J3QA34_9ACTN</name>
<dbReference type="Proteomes" id="UP000612899">
    <property type="component" value="Unassembled WGS sequence"/>
</dbReference>
<protein>
    <submittedName>
        <fullName evidence="2">Enoyl-CoA hydratase</fullName>
    </submittedName>
</protein>
<dbReference type="PANTHER" id="PTHR43149">
    <property type="entry name" value="ENOYL-COA HYDRATASE"/>
    <property type="match status" value="1"/>
</dbReference>
<dbReference type="RefSeq" id="WP_203910516.1">
    <property type="nucleotide sequence ID" value="NZ_BONY01000029.1"/>
</dbReference>
<dbReference type="InterPro" id="IPR029045">
    <property type="entry name" value="ClpP/crotonase-like_dom_sf"/>
</dbReference>
<comment type="similarity">
    <text evidence="1">Belongs to the enoyl-CoA hydratase/isomerase family.</text>
</comment>
<proteinExistence type="inferred from homology"/>
<sequence>MTERQAVTLTVVDHVATISLVDVARRNSLNLVLVEQLAAACAEAAANDEVRVAVLRAEGPVFSAGGDIDSLGAPADDPTAVYRGFRALEALTVPVLAAVHAPVIGAGVNFLLACDVIVAARSATFDPRFLDVAIHPGGGHLWRMRQRVGEQGTAAMVIFGDTLTAQEAQEQGLIWRCVDDGALSDLVARLASRVVARSPELVSRTKATLRVSRSLTDPAMAAEIEQVAQNWSMRQPAFTEAVRRLHERVRAR</sequence>
<keyword evidence="3" id="KW-1185">Reference proteome</keyword>
<dbReference type="InterPro" id="IPR045002">
    <property type="entry name" value="Ech1-like"/>
</dbReference>
<gene>
    <name evidence="2" type="primary">paaG_8</name>
    <name evidence="2" type="ORF">Rhe02_47730</name>
</gene>
<dbReference type="SUPFAM" id="SSF52096">
    <property type="entry name" value="ClpP/crotonase"/>
    <property type="match status" value="1"/>
</dbReference>
<comment type="caution">
    <text evidence="2">The sequence shown here is derived from an EMBL/GenBank/DDBJ whole genome shotgun (WGS) entry which is preliminary data.</text>
</comment>
<reference evidence="2" key="1">
    <citation type="submission" date="2021-01" db="EMBL/GenBank/DDBJ databases">
        <title>Whole genome shotgun sequence of Rhizocola hellebori NBRC 109834.</title>
        <authorList>
            <person name="Komaki H."/>
            <person name="Tamura T."/>
        </authorList>
    </citation>
    <scope>NUCLEOTIDE SEQUENCE</scope>
    <source>
        <strain evidence="2">NBRC 109834</strain>
    </source>
</reference>
<evidence type="ECO:0000256" key="1">
    <source>
        <dbReference type="ARBA" id="ARBA00005254"/>
    </source>
</evidence>
<dbReference type="Pfam" id="PF00378">
    <property type="entry name" value="ECH_1"/>
    <property type="match status" value="1"/>
</dbReference>